<feature type="domain" description="PDZ" evidence="2">
    <location>
        <begin position="83"/>
        <end position="154"/>
    </location>
</feature>
<organism evidence="3 4">
    <name type="scientific">Effrenium voratum</name>
    <dbReference type="NCBI Taxonomy" id="2562239"/>
    <lineage>
        <taxon>Eukaryota</taxon>
        <taxon>Sar</taxon>
        <taxon>Alveolata</taxon>
        <taxon>Dinophyceae</taxon>
        <taxon>Suessiales</taxon>
        <taxon>Symbiodiniaceae</taxon>
        <taxon>Effrenium</taxon>
    </lineage>
</organism>
<name>A0AA36I4N0_9DINO</name>
<comment type="caution">
    <text evidence="3">The sequence shown here is derived from an EMBL/GenBank/DDBJ whole genome shotgun (WGS) entry which is preliminary data.</text>
</comment>
<feature type="region of interest" description="Disordered" evidence="1">
    <location>
        <begin position="297"/>
        <end position="329"/>
    </location>
</feature>
<dbReference type="AlphaFoldDB" id="A0AA36I4N0"/>
<dbReference type="InterPro" id="IPR036034">
    <property type="entry name" value="PDZ_sf"/>
</dbReference>
<proteinExistence type="predicted"/>
<dbReference type="PROSITE" id="PS50106">
    <property type="entry name" value="PDZ"/>
    <property type="match status" value="1"/>
</dbReference>
<accession>A0AA36I4N0</accession>
<sequence>MGPGLRLAFRNLYPVKSRQTQCYGAAGSKKWRSIEIPGNYCEFEFSSDGDGMGFPEQRWGFWALISAKPPDLETPKDQDTNFTLEVEKKEGGFLGITTTEAGGSCIVTGLEPGDTPVQAWNAAHPDKALKVHDCIVQVNGVKASYEAILDELRKFQKHEIVAKRMKRPTCSLSHPLQPDPRVFNTCDVCGVSGTEFRCPSGCDYDMCMSCFQSLTSGPVHCPLEDMNAFADKRVKVVCRAEGNQDDPEVERDSWDEQRLRALCARHGWDFEWMTEDGERQRRADERFSEWKLEESMASFLHEDSETPDAQQLDPVQEEPAPPVLQRINS</sequence>
<dbReference type="InterPro" id="IPR001478">
    <property type="entry name" value="PDZ"/>
</dbReference>
<gene>
    <name evidence="3" type="ORF">EVOR1521_LOCUS8793</name>
</gene>
<dbReference type="Proteomes" id="UP001178507">
    <property type="component" value="Unassembled WGS sequence"/>
</dbReference>
<reference evidence="3" key="1">
    <citation type="submission" date="2023-08" db="EMBL/GenBank/DDBJ databases">
        <authorList>
            <person name="Chen Y."/>
            <person name="Shah S."/>
            <person name="Dougan E. K."/>
            <person name="Thang M."/>
            <person name="Chan C."/>
        </authorList>
    </citation>
    <scope>NUCLEOTIDE SEQUENCE</scope>
</reference>
<evidence type="ECO:0000259" key="2">
    <source>
        <dbReference type="PROSITE" id="PS50106"/>
    </source>
</evidence>
<evidence type="ECO:0000313" key="3">
    <source>
        <dbReference type="EMBL" id="CAJ1380983.1"/>
    </source>
</evidence>
<dbReference type="EMBL" id="CAUJNA010000768">
    <property type="protein sequence ID" value="CAJ1380983.1"/>
    <property type="molecule type" value="Genomic_DNA"/>
</dbReference>
<evidence type="ECO:0000256" key="1">
    <source>
        <dbReference type="SAM" id="MobiDB-lite"/>
    </source>
</evidence>
<keyword evidence="4" id="KW-1185">Reference proteome</keyword>
<dbReference type="CDD" id="cd00136">
    <property type="entry name" value="PDZ_canonical"/>
    <property type="match status" value="1"/>
</dbReference>
<dbReference type="SUPFAM" id="SSF50156">
    <property type="entry name" value="PDZ domain-like"/>
    <property type="match status" value="1"/>
</dbReference>
<evidence type="ECO:0000313" key="4">
    <source>
        <dbReference type="Proteomes" id="UP001178507"/>
    </source>
</evidence>
<protein>
    <recommendedName>
        <fullName evidence="2">PDZ domain-containing protein</fullName>
    </recommendedName>
</protein>
<dbReference type="Gene3D" id="2.30.42.10">
    <property type="match status" value="1"/>
</dbReference>